<dbReference type="Pfam" id="PF06426">
    <property type="entry name" value="SATase_N"/>
    <property type="match status" value="1"/>
</dbReference>
<dbReference type="GO" id="GO:0006535">
    <property type="term" value="P:cysteine biosynthetic process from serine"/>
    <property type="evidence" value="ECO:0007669"/>
    <property type="project" value="InterPro"/>
</dbReference>
<keyword evidence="11" id="KW-1185">Reference proteome</keyword>
<gene>
    <name evidence="10" type="ORF">AOQ71_40360</name>
</gene>
<dbReference type="InterPro" id="IPR011004">
    <property type="entry name" value="Trimer_LpxA-like_sf"/>
</dbReference>
<comment type="pathway">
    <text evidence="1">Amino-acid biosynthesis; L-cysteine biosynthesis; L-cysteine from L-serine: step 1/2.</text>
</comment>
<keyword evidence="6 10" id="KW-0808">Transferase</keyword>
<dbReference type="InterPro" id="IPR001451">
    <property type="entry name" value="Hexapep"/>
</dbReference>
<dbReference type="UniPathway" id="UPA00136">
    <property type="reaction ID" value="UER00199"/>
</dbReference>
<dbReference type="Gene3D" id="2.160.10.10">
    <property type="entry name" value="Hexapeptide repeat proteins"/>
    <property type="match status" value="1"/>
</dbReference>
<dbReference type="EC" id="2.3.1.30" evidence="3"/>
<dbReference type="AlphaFoldDB" id="A0A0R3CRF2"/>
<keyword evidence="5" id="KW-0028">Amino-acid biosynthesis</keyword>
<evidence type="ECO:0000313" key="10">
    <source>
        <dbReference type="EMBL" id="KRQ00299.1"/>
    </source>
</evidence>
<dbReference type="Proteomes" id="UP000051936">
    <property type="component" value="Unassembled WGS sequence"/>
</dbReference>
<dbReference type="STRING" id="989370.AOQ71_40360"/>
<dbReference type="InterPro" id="IPR042122">
    <property type="entry name" value="Ser_AcTrfase_N_sf"/>
</dbReference>
<keyword evidence="7" id="KW-0012">Acyltransferase</keyword>
<accession>A0A0R3CRF2</accession>
<evidence type="ECO:0000256" key="7">
    <source>
        <dbReference type="ARBA" id="ARBA00023315"/>
    </source>
</evidence>
<dbReference type="RefSeq" id="WP_057759865.1">
    <property type="nucleotide sequence ID" value="NZ_LJYG01000116.1"/>
</dbReference>
<dbReference type="GO" id="GO:0009001">
    <property type="term" value="F:serine O-acetyltransferase activity"/>
    <property type="evidence" value="ECO:0007669"/>
    <property type="project" value="UniProtKB-EC"/>
</dbReference>
<proteinExistence type="inferred from homology"/>
<evidence type="ECO:0000259" key="9">
    <source>
        <dbReference type="SMART" id="SM00971"/>
    </source>
</evidence>
<evidence type="ECO:0000256" key="3">
    <source>
        <dbReference type="ARBA" id="ARBA00013266"/>
    </source>
</evidence>
<dbReference type="CDD" id="cd03354">
    <property type="entry name" value="LbH_SAT"/>
    <property type="match status" value="1"/>
</dbReference>
<name>A0A0R3CRF2_9BRAD</name>
<dbReference type="Gene3D" id="1.10.3130.10">
    <property type="entry name" value="serine acetyltransferase, domain 1"/>
    <property type="match status" value="1"/>
</dbReference>
<comment type="similarity">
    <text evidence="2">Belongs to the transferase hexapeptide repeat family.</text>
</comment>
<dbReference type="GO" id="GO:0005737">
    <property type="term" value="C:cytoplasm"/>
    <property type="evidence" value="ECO:0007669"/>
    <property type="project" value="InterPro"/>
</dbReference>
<dbReference type="SMART" id="SM00971">
    <property type="entry name" value="SATase_N"/>
    <property type="match status" value="1"/>
</dbReference>
<comment type="catalytic activity">
    <reaction evidence="8">
        <text>L-serine + acetyl-CoA = O-acetyl-L-serine + CoA</text>
        <dbReference type="Rhea" id="RHEA:24560"/>
        <dbReference type="ChEBI" id="CHEBI:33384"/>
        <dbReference type="ChEBI" id="CHEBI:57287"/>
        <dbReference type="ChEBI" id="CHEBI:57288"/>
        <dbReference type="ChEBI" id="CHEBI:58340"/>
        <dbReference type="EC" id="2.3.1.30"/>
    </reaction>
</comment>
<organism evidence="10 11">
    <name type="scientific">Bradyrhizobium manausense</name>
    <dbReference type="NCBI Taxonomy" id="989370"/>
    <lineage>
        <taxon>Bacteria</taxon>
        <taxon>Pseudomonadati</taxon>
        <taxon>Pseudomonadota</taxon>
        <taxon>Alphaproteobacteria</taxon>
        <taxon>Hyphomicrobiales</taxon>
        <taxon>Nitrobacteraceae</taxon>
        <taxon>Bradyrhizobium</taxon>
    </lineage>
</organism>
<sequence>MTPAAIITSESLWRDIRGEAQRAADADPVFARAVAGAILAHDDFAAALAELIGHRLGRSNAERARFTALSRNAFRDEPDLIAAAVFDLRSIALRDPAITSLLPPLLHYKGYVALQAWRVSNWLWRHDHRDAALLFQNEASNVLQVSIHPSATFGSGVYLDHATGIVVGANVVIGDEVTILQNVSIGRDSELPARSPRIGSAVYIGAGASILGDSSIGDFAKIGAGAVVTSDVPGGCTAVGNPARLTNCPETLPAAFPQYPAASPELRRGSLAP</sequence>
<dbReference type="PANTHER" id="PTHR42811">
    <property type="entry name" value="SERINE ACETYLTRANSFERASE"/>
    <property type="match status" value="1"/>
</dbReference>
<evidence type="ECO:0000256" key="6">
    <source>
        <dbReference type="ARBA" id="ARBA00022679"/>
    </source>
</evidence>
<comment type="caution">
    <text evidence="10">The sequence shown here is derived from an EMBL/GenBank/DDBJ whole genome shotgun (WGS) entry which is preliminary data.</text>
</comment>
<protein>
    <recommendedName>
        <fullName evidence="4">Serine acetyltransferase</fullName>
        <ecNumber evidence="3">2.3.1.30</ecNumber>
    </recommendedName>
</protein>
<reference evidence="10 11" key="1">
    <citation type="submission" date="2015-09" db="EMBL/GenBank/DDBJ databases">
        <title>Draft Genome Sequence of Bradyrhizobium manausense Strain BR 3351T, a Novel Symbiotic Nitrogen-Fixing Alphaproteobacterium Isolated from Brazilian Amazon Rain Forest.</title>
        <authorList>
            <person name="De Araujo J.L."/>
            <person name="Zilli J.E."/>
        </authorList>
    </citation>
    <scope>NUCLEOTIDE SEQUENCE [LARGE SCALE GENOMIC DNA]</scope>
    <source>
        <strain evidence="10 11">BR3351</strain>
    </source>
</reference>
<feature type="domain" description="Serine acetyltransferase N-terminal" evidence="9">
    <location>
        <begin position="12"/>
        <end position="116"/>
    </location>
</feature>
<dbReference type="InterPro" id="IPR045304">
    <property type="entry name" value="LbH_SAT"/>
</dbReference>
<dbReference type="SUPFAM" id="SSF51161">
    <property type="entry name" value="Trimeric LpxA-like enzymes"/>
    <property type="match status" value="1"/>
</dbReference>
<evidence type="ECO:0000256" key="5">
    <source>
        <dbReference type="ARBA" id="ARBA00022605"/>
    </source>
</evidence>
<dbReference type="EMBL" id="LJYG01000116">
    <property type="protein sequence ID" value="KRQ00299.1"/>
    <property type="molecule type" value="Genomic_DNA"/>
</dbReference>
<evidence type="ECO:0000256" key="8">
    <source>
        <dbReference type="ARBA" id="ARBA00049486"/>
    </source>
</evidence>
<evidence type="ECO:0000313" key="11">
    <source>
        <dbReference type="Proteomes" id="UP000051936"/>
    </source>
</evidence>
<dbReference type="InterPro" id="IPR010493">
    <property type="entry name" value="Ser_AcTrfase_N"/>
</dbReference>
<evidence type="ECO:0000256" key="1">
    <source>
        <dbReference type="ARBA" id="ARBA00004876"/>
    </source>
</evidence>
<evidence type="ECO:0000256" key="4">
    <source>
        <dbReference type="ARBA" id="ARBA00018522"/>
    </source>
</evidence>
<evidence type="ECO:0000256" key="2">
    <source>
        <dbReference type="ARBA" id="ARBA00007274"/>
    </source>
</evidence>
<dbReference type="OrthoDB" id="9815592at2"/>
<dbReference type="Pfam" id="PF00132">
    <property type="entry name" value="Hexapep"/>
    <property type="match status" value="1"/>
</dbReference>